<dbReference type="Proteomes" id="UP000702425">
    <property type="component" value="Unassembled WGS sequence"/>
</dbReference>
<evidence type="ECO:0000313" key="1">
    <source>
        <dbReference type="EMBL" id="NQE35380.1"/>
    </source>
</evidence>
<name>A0ABX2CYC2_9CYAN</name>
<organism evidence="1 2">
    <name type="scientific">Microcoleus asticus IPMA8</name>
    <dbReference type="NCBI Taxonomy" id="2563858"/>
    <lineage>
        <taxon>Bacteria</taxon>
        <taxon>Bacillati</taxon>
        <taxon>Cyanobacteriota</taxon>
        <taxon>Cyanophyceae</taxon>
        <taxon>Oscillatoriophycideae</taxon>
        <taxon>Oscillatoriales</taxon>
        <taxon>Microcoleaceae</taxon>
        <taxon>Microcoleus</taxon>
        <taxon>Microcoleus asticus</taxon>
    </lineage>
</organism>
<protein>
    <submittedName>
        <fullName evidence="1">Uncharacterized protein</fullName>
    </submittedName>
</protein>
<proteinExistence type="predicted"/>
<evidence type="ECO:0000313" key="2">
    <source>
        <dbReference type="Proteomes" id="UP000702425"/>
    </source>
</evidence>
<dbReference type="EMBL" id="SRRZ01000053">
    <property type="protein sequence ID" value="NQE35380.1"/>
    <property type="molecule type" value="Genomic_DNA"/>
</dbReference>
<comment type="caution">
    <text evidence="1">The sequence shown here is derived from an EMBL/GenBank/DDBJ whole genome shotgun (WGS) entry which is preliminary data.</text>
</comment>
<sequence>MHFLESNTQAAINLIPYQGLKRATFDQVERKYESRYNQKN</sequence>
<gene>
    <name evidence="1" type="ORF">E5S67_03111</name>
</gene>
<reference evidence="1 2" key="1">
    <citation type="journal article" date="2020" name="Sci. Rep.">
        <title>A novel cyanobacterial geosmin producer, revising GeoA distribution and dispersion patterns in Bacteria.</title>
        <authorList>
            <person name="Churro C."/>
            <person name="Semedo-Aguiar A.P."/>
            <person name="Silva A.D."/>
            <person name="Pereira-Leal J.B."/>
            <person name="Leite R.B."/>
        </authorList>
    </citation>
    <scope>NUCLEOTIDE SEQUENCE [LARGE SCALE GENOMIC DNA]</scope>
    <source>
        <strain evidence="1 2">IPMA8</strain>
    </source>
</reference>
<keyword evidence="2" id="KW-1185">Reference proteome</keyword>
<accession>A0ABX2CYC2</accession>